<dbReference type="InterPro" id="IPR011050">
    <property type="entry name" value="Pectin_lyase_fold/virulence"/>
</dbReference>
<dbReference type="Proteomes" id="UP001642482">
    <property type="component" value="Unassembled WGS sequence"/>
</dbReference>
<feature type="signal peptide" evidence="1">
    <location>
        <begin position="1"/>
        <end position="20"/>
    </location>
</feature>
<sequence length="730" mass="77404">MKLLVSCLCVILSLAAHAHAYWYANIHHNGISPTIPNGDNWTVFRNVRDYGAKGDGVTDDTVAIQRAIDTGDASGSRASGKSFGMTGQPAVVYFPAGTYAVKSTVTNRVGTILLGDPTDRPTIKATADFSGTYLLVGHDPREPGGECCVPDGARCQGHTGVATPGQCTQLLYNDLEIEGGGVGIHLSVTQVHLKGISFKNVLTGVEIASAVHVTAQKMNFTGGSVGIDTTSGGCELLNLIDSSASNTSVLVKAPVASTAPTVQNSLVLENVIVDTTVASTVQAGQTTAFTGSTEPGTAWIHGHVYTNETSETQPLSAPAGKVVPVVRPATLVDKTGAYHTIVQPTYSEYNLSQVVNVKDVPEHPVKGDGLTDDAANIQAILDVSVDKIVYFPYGIYLLGDTVVVPPGSRLVGEAFTQLSATGSRFKDARHLRPMLQIGKPGDIGVAQLQDFVFTVNDALPGAVLVEVNMAGVQPGDVSFFFCNFRMAGARGSQLWKNCSDAKTCLAARLAAHLTTTSSSYWEHTWAWSADLDLDGASGSVLASPGGGFLIEATRGTWLLGLGVEHHVLYQVNINSAQNVFVGLMEAETSHWQGNGTALYPPSPWAADSTPLLNSDPDFKWCAPSSAQCRMGLYQIVRNSSDIFLYSQGWWTFIMGPARTFCSADCQDNGAWYEGNKRLFVFGLDTINVKNLVLEGTGPTSLAATVTHADNRGAVHDVFNTAIVAAYLKQV</sequence>
<dbReference type="CDD" id="cd23668">
    <property type="entry name" value="GH55_beta13glucanase-like"/>
    <property type="match status" value="1"/>
</dbReference>
<dbReference type="InterPro" id="IPR024535">
    <property type="entry name" value="RHGA/B-epi-like_pectate_lyase"/>
</dbReference>
<name>A0ABP0BXU9_9PEZI</name>
<feature type="domain" description="Rhamnogalacturonase A/B/Epimerase-like pectate lyase" evidence="2">
    <location>
        <begin position="44"/>
        <end position="138"/>
    </location>
</feature>
<dbReference type="SUPFAM" id="SSF51126">
    <property type="entry name" value="Pectin lyase-like"/>
    <property type="match status" value="2"/>
</dbReference>
<reference evidence="3 4" key="1">
    <citation type="submission" date="2024-01" db="EMBL/GenBank/DDBJ databases">
        <authorList>
            <person name="Allen C."/>
            <person name="Tagirdzhanova G."/>
        </authorList>
    </citation>
    <scope>NUCLEOTIDE SEQUENCE [LARGE SCALE GENOMIC DNA]</scope>
</reference>
<evidence type="ECO:0000313" key="3">
    <source>
        <dbReference type="EMBL" id="CAK7224206.1"/>
    </source>
</evidence>
<dbReference type="EMBL" id="CAWUHD010000054">
    <property type="protein sequence ID" value="CAK7224206.1"/>
    <property type="molecule type" value="Genomic_DNA"/>
</dbReference>
<evidence type="ECO:0000259" key="2">
    <source>
        <dbReference type="Pfam" id="PF12708"/>
    </source>
</evidence>
<dbReference type="Pfam" id="PF12708">
    <property type="entry name" value="Pect-lyase_RHGA_epim"/>
    <property type="match status" value="2"/>
</dbReference>
<keyword evidence="1" id="KW-0732">Signal</keyword>
<feature type="domain" description="Rhamnogalacturonase A/B/Epimerase-like pectate lyase" evidence="2">
    <location>
        <begin position="355"/>
        <end position="417"/>
    </location>
</feature>
<proteinExistence type="predicted"/>
<dbReference type="Gene3D" id="2.160.20.10">
    <property type="entry name" value="Single-stranded right-handed beta-helix, Pectin lyase-like"/>
    <property type="match status" value="3"/>
</dbReference>
<organism evidence="3 4">
    <name type="scientific">Sporothrix eucalyptigena</name>
    <dbReference type="NCBI Taxonomy" id="1812306"/>
    <lineage>
        <taxon>Eukaryota</taxon>
        <taxon>Fungi</taxon>
        <taxon>Dikarya</taxon>
        <taxon>Ascomycota</taxon>
        <taxon>Pezizomycotina</taxon>
        <taxon>Sordariomycetes</taxon>
        <taxon>Sordariomycetidae</taxon>
        <taxon>Ophiostomatales</taxon>
        <taxon>Ophiostomataceae</taxon>
        <taxon>Sporothrix</taxon>
    </lineage>
</organism>
<dbReference type="PANTHER" id="PTHR33928">
    <property type="entry name" value="POLYGALACTURONASE QRT3"/>
    <property type="match status" value="1"/>
</dbReference>
<accession>A0ABP0BXU9</accession>
<evidence type="ECO:0000256" key="1">
    <source>
        <dbReference type="SAM" id="SignalP"/>
    </source>
</evidence>
<dbReference type="InterPro" id="IPR039279">
    <property type="entry name" value="QRT3-like"/>
</dbReference>
<dbReference type="InterPro" id="IPR012334">
    <property type="entry name" value="Pectin_lyas_fold"/>
</dbReference>
<evidence type="ECO:0000313" key="4">
    <source>
        <dbReference type="Proteomes" id="UP001642482"/>
    </source>
</evidence>
<comment type="caution">
    <text evidence="3">The sequence shown here is derived from an EMBL/GenBank/DDBJ whole genome shotgun (WGS) entry which is preliminary data.</text>
</comment>
<keyword evidence="4" id="KW-1185">Reference proteome</keyword>
<feature type="chain" id="PRO_5047323687" description="Rhamnogalacturonase A/B/Epimerase-like pectate lyase domain-containing protein" evidence="1">
    <location>
        <begin position="21"/>
        <end position="730"/>
    </location>
</feature>
<gene>
    <name evidence="3" type="ORF">SEUCBS140593_005493</name>
</gene>
<dbReference type="PANTHER" id="PTHR33928:SF2">
    <property type="entry name" value="PECTATE LYASE SUPERFAMILY PROTEIN DOMAIN-CONTAINING PROTEIN-RELATED"/>
    <property type="match status" value="1"/>
</dbReference>
<protein>
    <recommendedName>
        <fullName evidence="2">Rhamnogalacturonase A/B/Epimerase-like pectate lyase domain-containing protein</fullName>
    </recommendedName>
</protein>